<dbReference type="InterPro" id="IPR023397">
    <property type="entry name" value="SAM-dep_MeTrfase_MraW_recog"/>
</dbReference>
<dbReference type="GO" id="GO:0070475">
    <property type="term" value="P:rRNA base methylation"/>
    <property type="evidence" value="ECO:0007669"/>
    <property type="project" value="UniProtKB-UniRule"/>
</dbReference>
<evidence type="ECO:0000256" key="3">
    <source>
        <dbReference type="ARBA" id="ARBA00022603"/>
    </source>
</evidence>
<dbReference type="EMBL" id="METM01000016">
    <property type="protein sequence ID" value="OGB90082.1"/>
    <property type="molecule type" value="Genomic_DNA"/>
</dbReference>
<feature type="binding site" evidence="6">
    <location>
        <position position="78"/>
    </location>
    <ligand>
        <name>S-adenosyl-L-methionine</name>
        <dbReference type="ChEBI" id="CHEBI:59789"/>
    </ligand>
</feature>
<comment type="similarity">
    <text evidence="1 6">Belongs to the methyltransferase superfamily. RsmH family.</text>
</comment>
<keyword evidence="4 6" id="KW-0808">Transferase</keyword>
<feature type="binding site" evidence="6">
    <location>
        <position position="95"/>
    </location>
    <ligand>
        <name>S-adenosyl-L-methionine</name>
        <dbReference type="ChEBI" id="CHEBI:59789"/>
    </ligand>
</feature>
<evidence type="ECO:0000256" key="1">
    <source>
        <dbReference type="ARBA" id="ARBA00010396"/>
    </source>
</evidence>
<dbReference type="PANTHER" id="PTHR11265:SF0">
    <property type="entry name" value="12S RRNA N4-METHYLCYTIDINE METHYLTRANSFERASE"/>
    <property type="match status" value="1"/>
</dbReference>
<feature type="binding site" evidence="6">
    <location>
        <begin position="33"/>
        <end position="35"/>
    </location>
    <ligand>
        <name>S-adenosyl-L-methionine</name>
        <dbReference type="ChEBI" id="CHEBI:59789"/>
    </ligand>
</feature>
<reference evidence="7 8" key="1">
    <citation type="journal article" date="2016" name="Nat. Commun.">
        <title>Thousands of microbial genomes shed light on interconnected biogeochemical processes in an aquifer system.</title>
        <authorList>
            <person name="Anantharaman K."/>
            <person name="Brown C.T."/>
            <person name="Hug L.A."/>
            <person name="Sharon I."/>
            <person name="Castelle C.J."/>
            <person name="Probst A.J."/>
            <person name="Thomas B.C."/>
            <person name="Singh A."/>
            <person name="Wilkins M.J."/>
            <person name="Karaoz U."/>
            <person name="Brodie E.L."/>
            <person name="Williams K.H."/>
            <person name="Hubbard S.S."/>
            <person name="Banfield J.F."/>
        </authorList>
    </citation>
    <scope>NUCLEOTIDE SEQUENCE [LARGE SCALE GENOMIC DNA]</scope>
</reference>
<dbReference type="GO" id="GO:0071424">
    <property type="term" value="F:rRNA (cytosine-N4-)-methyltransferase activity"/>
    <property type="evidence" value="ECO:0007669"/>
    <property type="project" value="UniProtKB-UniRule"/>
</dbReference>
<dbReference type="Proteomes" id="UP000178724">
    <property type="component" value="Unassembled WGS sequence"/>
</dbReference>
<keyword evidence="6" id="KW-0963">Cytoplasm</keyword>
<dbReference type="EC" id="2.1.1.199" evidence="6"/>
<dbReference type="Pfam" id="PF01795">
    <property type="entry name" value="Methyltransf_5"/>
    <property type="match status" value="1"/>
</dbReference>
<dbReference type="HAMAP" id="MF_01007">
    <property type="entry name" value="16SrRNA_methyltr_H"/>
    <property type="match status" value="1"/>
</dbReference>
<dbReference type="InterPro" id="IPR002903">
    <property type="entry name" value="RsmH"/>
</dbReference>
<proteinExistence type="inferred from homology"/>
<dbReference type="SUPFAM" id="SSF53335">
    <property type="entry name" value="S-adenosyl-L-methionine-dependent methyltransferases"/>
    <property type="match status" value="1"/>
</dbReference>
<keyword evidence="2 6" id="KW-0698">rRNA processing</keyword>
<dbReference type="GO" id="GO:0005737">
    <property type="term" value="C:cytoplasm"/>
    <property type="evidence" value="ECO:0007669"/>
    <property type="project" value="UniProtKB-SubCell"/>
</dbReference>
<comment type="catalytic activity">
    <reaction evidence="6">
        <text>cytidine(1402) in 16S rRNA + S-adenosyl-L-methionine = N(4)-methylcytidine(1402) in 16S rRNA + S-adenosyl-L-homocysteine + H(+)</text>
        <dbReference type="Rhea" id="RHEA:42928"/>
        <dbReference type="Rhea" id="RHEA-COMP:10286"/>
        <dbReference type="Rhea" id="RHEA-COMP:10287"/>
        <dbReference type="ChEBI" id="CHEBI:15378"/>
        <dbReference type="ChEBI" id="CHEBI:57856"/>
        <dbReference type="ChEBI" id="CHEBI:59789"/>
        <dbReference type="ChEBI" id="CHEBI:74506"/>
        <dbReference type="ChEBI" id="CHEBI:82748"/>
        <dbReference type="EC" id="2.1.1.199"/>
    </reaction>
</comment>
<dbReference type="PIRSF" id="PIRSF004486">
    <property type="entry name" value="MraW"/>
    <property type="match status" value="1"/>
</dbReference>
<evidence type="ECO:0000256" key="5">
    <source>
        <dbReference type="ARBA" id="ARBA00022691"/>
    </source>
</evidence>
<dbReference type="Gene3D" id="3.40.50.150">
    <property type="entry name" value="Vaccinia Virus protein VP39"/>
    <property type="match status" value="1"/>
</dbReference>
<feature type="binding site" evidence="6">
    <location>
        <position position="102"/>
    </location>
    <ligand>
        <name>S-adenosyl-L-methionine</name>
        <dbReference type="ChEBI" id="CHEBI:59789"/>
    </ligand>
</feature>
<dbReference type="InterPro" id="IPR029063">
    <property type="entry name" value="SAM-dependent_MTases_sf"/>
</dbReference>
<evidence type="ECO:0000313" key="8">
    <source>
        <dbReference type="Proteomes" id="UP000178724"/>
    </source>
</evidence>
<organism evidence="7 8">
    <name type="scientific">candidate division WOR-1 bacterium RIFCSPHIGHO2_01_FULL_53_15</name>
    <dbReference type="NCBI Taxonomy" id="1802564"/>
    <lineage>
        <taxon>Bacteria</taxon>
        <taxon>Bacillati</taxon>
        <taxon>Saganbacteria</taxon>
    </lineage>
</organism>
<evidence type="ECO:0000313" key="7">
    <source>
        <dbReference type="EMBL" id="OGB90082.1"/>
    </source>
</evidence>
<keyword evidence="5 6" id="KW-0949">S-adenosyl-L-methionine</keyword>
<dbReference type="FunFam" id="1.10.150.170:FF:000003">
    <property type="entry name" value="Ribosomal RNA small subunit methyltransferase H"/>
    <property type="match status" value="1"/>
</dbReference>
<evidence type="ECO:0000256" key="6">
    <source>
        <dbReference type="HAMAP-Rule" id="MF_01007"/>
    </source>
</evidence>
<sequence>MPYQHRPVMAGEVVEYLNPAPGKVFVDATLGGGGHAEKLKSKNSKIRIYGFDQDAEAIAAAKARLAEYQNIAYIHDNFANIKEHVKEKVNGILFDLGVSSFQIDEASRGFSLQKDGPLDMRMDRGQKLTAADIVNNYTADELTRIFTEYGEERFAKRISNAICEMRNAKMIETTFQLKEIIEKAIPTWKKRESVTRIFQALRIAVNHELDSLQRAIGDAIELLKPGGRLVVISYHSLEDRIVKQRFRDGAKNGRLKLLTKKPRLAAEAELAENPRARGAKLRAAEKI</sequence>
<gene>
    <name evidence="6" type="primary">rsmH</name>
    <name evidence="7" type="ORF">A2625_01450</name>
</gene>
<dbReference type="SUPFAM" id="SSF81799">
    <property type="entry name" value="Putative methyltransferase TM0872, insert domain"/>
    <property type="match status" value="1"/>
</dbReference>
<evidence type="ECO:0000256" key="4">
    <source>
        <dbReference type="ARBA" id="ARBA00022679"/>
    </source>
</evidence>
<name>A0A1F4Q496_UNCSA</name>
<comment type="caution">
    <text evidence="7">The sequence shown here is derived from an EMBL/GenBank/DDBJ whole genome shotgun (WGS) entry which is preliminary data.</text>
</comment>
<dbReference type="PANTHER" id="PTHR11265">
    <property type="entry name" value="S-ADENOSYL-METHYLTRANSFERASE MRAW"/>
    <property type="match status" value="1"/>
</dbReference>
<feature type="binding site" evidence="6">
    <location>
        <position position="52"/>
    </location>
    <ligand>
        <name>S-adenosyl-L-methionine</name>
        <dbReference type="ChEBI" id="CHEBI:59789"/>
    </ligand>
</feature>
<keyword evidence="3 6" id="KW-0489">Methyltransferase</keyword>
<dbReference type="Gene3D" id="1.10.150.170">
    <property type="entry name" value="Putative methyltransferase TM0872, insert domain"/>
    <property type="match status" value="1"/>
</dbReference>
<dbReference type="NCBIfam" id="TIGR00006">
    <property type="entry name" value="16S rRNA (cytosine(1402)-N(4))-methyltransferase RsmH"/>
    <property type="match status" value="1"/>
</dbReference>
<protein>
    <recommendedName>
        <fullName evidence="6">Ribosomal RNA small subunit methyltransferase H</fullName>
        <ecNumber evidence="6">2.1.1.199</ecNumber>
    </recommendedName>
    <alternativeName>
        <fullName evidence="6">16S rRNA m(4)C1402 methyltransferase</fullName>
    </alternativeName>
    <alternativeName>
        <fullName evidence="6">rRNA (cytosine-N(4)-)-methyltransferase RsmH</fullName>
    </alternativeName>
</protein>
<accession>A0A1F4Q496</accession>
<dbReference type="AlphaFoldDB" id="A0A1F4Q496"/>
<comment type="function">
    <text evidence="6">Specifically methylates the N4 position of cytidine in position 1402 (C1402) of 16S rRNA.</text>
</comment>
<evidence type="ECO:0000256" key="2">
    <source>
        <dbReference type="ARBA" id="ARBA00022552"/>
    </source>
</evidence>
<comment type="subcellular location">
    <subcellularLocation>
        <location evidence="6">Cytoplasm</location>
    </subcellularLocation>
</comment>